<keyword evidence="10" id="KW-0966">Cell projection</keyword>
<reference evidence="11" key="1">
    <citation type="submission" date="2018-11" db="EMBL/GenBank/DDBJ databases">
        <title>FDA dAtabase for Regulatory Grade micrObial Sequences (FDA-ARGOS): Supporting development and validation of Infectious Disease Dx tests.</title>
        <authorList>
            <person name="Goldberg B."/>
            <person name="Campos J."/>
            <person name="Tallon L."/>
            <person name="Sadzewicz L."/>
            <person name="Zhao X."/>
            <person name="Vavikolanu K."/>
            <person name="Mehta A."/>
            <person name="Aluvathingal J."/>
            <person name="Nadendla S."/>
            <person name="Geyer C."/>
            <person name="Nandy P."/>
            <person name="Yan Y."/>
            <person name="Sichtig H."/>
        </authorList>
    </citation>
    <scope>NUCLEOTIDE SEQUENCE [LARGE SCALE GENOMIC DNA]</scope>
    <source>
        <strain evidence="11">FDAARGOS_614</strain>
    </source>
</reference>
<keyword evidence="3 7" id="KW-1133">Transmembrane helix</keyword>
<evidence type="ECO:0000256" key="8">
    <source>
        <dbReference type="SAM" id="MobiDB-lite"/>
    </source>
</evidence>
<feature type="signal peptide" evidence="9">
    <location>
        <begin position="1"/>
        <end position="17"/>
    </location>
</feature>
<dbReference type="GO" id="GO:0005886">
    <property type="term" value="C:plasma membrane"/>
    <property type="evidence" value="ECO:0007669"/>
    <property type="project" value="UniProtKB-SubCell"/>
</dbReference>
<dbReference type="AlphaFoldDB" id="A0A3G8HA48"/>
<sequence>MILGTAASGLAAAGAQAADVVPGTAHAASGAAASPAIAGNAPAISSGASLAQAGLGLFAVIALILGMAWLARRVGLVRHGTGNASIKVVNSLALSTRQKVVTVEVGDTWLVLGVSPNEIRPLHTLPAQPDTSAPAGSTPMPPMQGSFGERLMRAMQENLKK</sequence>
<dbReference type="Pfam" id="PF04347">
    <property type="entry name" value="FliO"/>
    <property type="match status" value="1"/>
</dbReference>
<evidence type="ECO:0000256" key="4">
    <source>
        <dbReference type="ARBA" id="ARBA00023136"/>
    </source>
</evidence>
<keyword evidence="9" id="KW-0732">Signal</keyword>
<organism evidence="10 11">
    <name type="scientific">Cupriavidus pauculus</name>
    <dbReference type="NCBI Taxonomy" id="82633"/>
    <lineage>
        <taxon>Bacteria</taxon>
        <taxon>Pseudomonadati</taxon>
        <taxon>Pseudomonadota</taxon>
        <taxon>Betaproteobacteria</taxon>
        <taxon>Burkholderiales</taxon>
        <taxon>Burkholderiaceae</taxon>
        <taxon>Cupriavidus</taxon>
    </lineage>
</organism>
<keyword evidence="10" id="KW-0969">Cilium</keyword>
<evidence type="ECO:0000256" key="6">
    <source>
        <dbReference type="ARBA" id="ARBA00037937"/>
    </source>
</evidence>
<evidence type="ECO:0000256" key="9">
    <source>
        <dbReference type="SAM" id="SignalP"/>
    </source>
</evidence>
<dbReference type="GO" id="GO:0044781">
    <property type="term" value="P:bacterial-type flagellum organization"/>
    <property type="evidence" value="ECO:0007669"/>
    <property type="project" value="UniProtKB-UniRule"/>
</dbReference>
<evidence type="ECO:0000256" key="3">
    <source>
        <dbReference type="ARBA" id="ARBA00022989"/>
    </source>
</evidence>
<dbReference type="PANTHER" id="PTHR38766:SF1">
    <property type="entry name" value="FLAGELLAR PROTEIN FLIO"/>
    <property type="match status" value="1"/>
</dbReference>
<dbReference type="InterPro" id="IPR052205">
    <property type="entry name" value="FliO/MopB"/>
</dbReference>
<name>A0A3G8HA48_9BURK</name>
<evidence type="ECO:0000313" key="10">
    <source>
        <dbReference type="EMBL" id="AZG17020.1"/>
    </source>
</evidence>
<evidence type="ECO:0000256" key="5">
    <source>
        <dbReference type="ARBA" id="ARBA00023143"/>
    </source>
</evidence>
<comment type="similarity">
    <text evidence="6 7">Belongs to the FliO/MopB family.</text>
</comment>
<evidence type="ECO:0000256" key="1">
    <source>
        <dbReference type="ARBA" id="ARBA00022475"/>
    </source>
</evidence>
<dbReference type="InterPro" id="IPR022781">
    <property type="entry name" value="Flagellar_biosynth_FliO"/>
</dbReference>
<dbReference type="EMBL" id="CP033970">
    <property type="protein sequence ID" value="AZG17020.1"/>
    <property type="molecule type" value="Genomic_DNA"/>
</dbReference>
<dbReference type="PANTHER" id="PTHR38766">
    <property type="entry name" value="FLAGELLAR PROTEIN FLIO"/>
    <property type="match status" value="1"/>
</dbReference>
<keyword evidence="2 7" id="KW-0812">Transmembrane</keyword>
<feature type="chain" id="PRO_5018310262" description="Flagellar protein" evidence="9">
    <location>
        <begin position="18"/>
        <end position="161"/>
    </location>
</feature>
<comment type="subcellular location">
    <subcellularLocation>
        <location evidence="7">Cell membrane</location>
    </subcellularLocation>
    <subcellularLocation>
        <location evidence="7">Bacterial flagellum basal body</location>
    </subcellularLocation>
</comment>
<gene>
    <name evidence="10" type="primary">fliO</name>
    <name evidence="10" type="ORF">EHF44_23485</name>
</gene>
<evidence type="ECO:0000313" key="11">
    <source>
        <dbReference type="Proteomes" id="UP000270411"/>
    </source>
</evidence>
<keyword evidence="4 7" id="KW-0472">Membrane</keyword>
<keyword evidence="1 7" id="KW-1003">Cell membrane</keyword>
<accession>A0A3G8HA48</accession>
<evidence type="ECO:0000256" key="2">
    <source>
        <dbReference type="ARBA" id="ARBA00022692"/>
    </source>
</evidence>
<proteinExistence type="inferred from homology"/>
<protein>
    <recommendedName>
        <fullName evidence="7">Flagellar protein</fullName>
    </recommendedName>
</protein>
<dbReference type="NCBIfam" id="TIGR03500">
    <property type="entry name" value="FliO_TIGR"/>
    <property type="match status" value="1"/>
</dbReference>
<dbReference type="Proteomes" id="UP000270411">
    <property type="component" value="Chromosome 2"/>
</dbReference>
<keyword evidence="5 7" id="KW-0975">Bacterial flagellum</keyword>
<evidence type="ECO:0000256" key="7">
    <source>
        <dbReference type="RuleBase" id="RU362064"/>
    </source>
</evidence>
<keyword evidence="10" id="KW-0282">Flagellum</keyword>
<feature type="transmembrane region" description="Helical" evidence="7">
    <location>
        <begin position="50"/>
        <end position="71"/>
    </location>
</feature>
<dbReference type="KEGG" id="cpau:EHF44_23485"/>
<feature type="region of interest" description="Disordered" evidence="8">
    <location>
        <begin position="125"/>
        <end position="146"/>
    </location>
</feature>
<dbReference type="GO" id="GO:0009425">
    <property type="term" value="C:bacterial-type flagellum basal body"/>
    <property type="evidence" value="ECO:0007669"/>
    <property type="project" value="UniProtKB-SubCell"/>
</dbReference>
<dbReference type="OrthoDB" id="9182371at2"/>